<protein>
    <submittedName>
        <fullName evidence="3">T9SS C-terminal target domain-containing protein</fullName>
    </submittedName>
</protein>
<comment type="caution">
    <text evidence="3">The sequence shown here is derived from an EMBL/GenBank/DDBJ whole genome shotgun (WGS) entry which is preliminary data.</text>
</comment>
<gene>
    <name evidence="3" type="ORF">D1632_17750</name>
</gene>
<accession>A0A3M7L5Z4</accession>
<evidence type="ECO:0000259" key="2">
    <source>
        <dbReference type="Pfam" id="PF18962"/>
    </source>
</evidence>
<dbReference type="InterPro" id="IPR026444">
    <property type="entry name" value="Secre_tail"/>
</dbReference>
<dbReference type="NCBIfam" id="TIGR04183">
    <property type="entry name" value="Por_Secre_tail"/>
    <property type="match status" value="1"/>
</dbReference>
<organism evidence="3 4">
    <name type="scientific">Chryseobacterium nematophagum</name>
    <dbReference type="NCBI Taxonomy" id="2305228"/>
    <lineage>
        <taxon>Bacteria</taxon>
        <taxon>Pseudomonadati</taxon>
        <taxon>Bacteroidota</taxon>
        <taxon>Flavobacteriia</taxon>
        <taxon>Flavobacteriales</taxon>
        <taxon>Weeksellaceae</taxon>
        <taxon>Chryseobacterium group</taxon>
        <taxon>Chryseobacterium</taxon>
    </lineage>
</organism>
<name>A0A3M7L5Z4_9FLAO</name>
<proteinExistence type="predicted"/>
<dbReference type="EMBL" id="QWIV01000015">
    <property type="protein sequence ID" value="RMZ58131.1"/>
    <property type="molecule type" value="Genomic_DNA"/>
</dbReference>
<keyword evidence="4" id="KW-1185">Reference proteome</keyword>
<evidence type="ECO:0000313" key="3">
    <source>
        <dbReference type="EMBL" id="RMZ58131.1"/>
    </source>
</evidence>
<sequence length="94" mass="10564">MCSASINVLGLHDIAGVKNDIVDIFPTPTKDLITILSNENLKSYNIFDESGKMVLSFFFKGNKKEIDLSILKPGDYIIMIETETKTINKKIIKQ</sequence>
<dbReference type="Proteomes" id="UP000267524">
    <property type="component" value="Unassembled WGS sequence"/>
</dbReference>
<evidence type="ECO:0000313" key="4">
    <source>
        <dbReference type="Proteomes" id="UP000267524"/>
    </source>
</evidence>
<dbReference type="AlphaFoldDB" id="A0A3M7L5Z4"/>
<dbReference type="Pfam" id="PF18962">
    <property type="entry name" value="Por_Secre_tail"/>
    <property type="match status" value="1"/>
</dbReference>
<reference evidence="3 4" key="1">
    <citation type="submission" date="2018-08" db="EMBL/GenBank/DDBJ databases">
        <title>Chryseobacterium nematophagum: a novel matrix digesting pathogen of nematodes.</title>
        <authorList>
            <person name="Page A."/>
            <person name="Roberts M."/>
            <person name="Felix M.-A."/>
            <person name="Weir W."/>
        </authorList>
    </citation>
    <scope>NUCLEOTIDE SEQUENCE [LARGE SCALE GENOMIC DNA]</scope>
    <source>
        <strain evidence="3 4">JUb275</strain>
    </source>
</reference>
<evidence type="ECO:0000256" key="1">
    <source>
        <dbReference type="ARBA" id="ARBA00022729"/>
    </source>
</evidence>
<keyword evidence="1" id="KW-0732">Signal</keyword>
<feature type="domain" description="Secretion system C-terminal sorting" evidence="2">
    <location>
        <begin position="24"/>
        <end position="92"/>
    </location>
</feature>